<organism evidence="2">
    <name type="scientific">hydrothermal vent metagenome</name>
    <dbReference type="NCBI Taxonomy" id="652676"/>
    <lineage>
        <taxon>unclassified sequences</taxon>
        <taxon>metagenomes</taxon>
        <taxon>ecological metagenomes</taxon>
    </lineage>
</organism>
<evidence type="ECO:0000313" key="2">
    <source>
        <dbReference type="EMBL" id="VAW04424.1"/>
    </source>
</evidence>
<dbReference type="Gene3D" id="2.60.120.200">
    <property type="match status" value="1"/>
</dbReference>
<proteinExistence type="predicted"/>
<sequence length="380" mass="41856">SLYIYSKRGLLQPMMTTFDFSDTTQSCGRRDITTVPTQSLTLLNNSFVHQRSEALAVAVDAATSDRRTQVQLLWEKIYQSKPSATELDLALQHLSTQQQLLEAAAQTTQPTQSGLEKLQRSKMLDQSMVLCLRADRGVMTSPAGLVSEWRDQSGQDHHAWQDDVGQQPTFGIDPFGNGQPALSFNGQQQFLHLGGTVVQGQPCTVLAVVTDRGISGHRSILSNWNGAEGNFSSSWFLGLTDRSAVRFSDAFRADAQIDNRDQPFLLTAMNGPGQTAVFVNSGKILSRDSSLPTRNLKTAWVIGQQGNINGEYWNGEIAELRVYSKALSDDERQLIEGELSQRYGITLSPLSPARVLPARILALGSLAHVLLNSNRFLYVD</sequence>
<feature type="domain" description="DUF1553" evidence="1">
    <location>
        <begin position="1"/>
        <end position="93"/>
    </location>
</feature>
<dbReference type="InterPro" id="IPR013320">
    <property type="entry name" value="ConA-like_dom_sf"/>
</dbReference>
<feature type="non-terminal residue" evidence="2">
    <location>
        <position position="1"/>
    </location>
</feature>
<gene>
    <name evidence="2" type="ORF">MNBD_ALPHA05-93</name>
</gene>
<accession>A0A3B0T6E3</accession>
<evidence type="ECO:0000259" key="1">
    <source>
        <dbReference type="Pfam" id="PF07587"/>
    </source>
</evidence>
<reference evidence="2" key="1">
    <citation type="submission" date="2018-06" db="EMBL/GenBank/DDBJ databases">
        <authorList>
            <person name="Zhirakovskaya E."/>
        </authorList>
    </citation>
    <scope>NUCLEOTIDE SEQUENCE</scope>
</reference>
<dbReference type="EMBL" id="UOEH01000435">
    <property type="protein sequence ID" value="VAW04424.1"/>
    <property type="molecule type" value="Genomic_DNA"/>
</dbReference>
<dbReference type="PANTHER" id="PTHR35889">
    <property type="entry name" value="CYCLOINULO-OLIGOSACCHARIDE FRUCTANOTRANSFERASE-RELATED"/>
    <property type="match status" value="1"/>
</dbReference>
<name>A0A3B0T6E3_9ZZZZ</name>
<dbReference type="InterPro" id="IPR022655">
    <property type="entry name" value="DUF1553"/>
</dbReference>
<protein>
    <recommendedName>
        <fullName evidence="1">DUF1553 domain-containing protein</fullName>
    </recommendedName>
</protein>
<dbReference type="PANTHER" id="PTHR35889:SF3">
    <property type="entry name" value="F-BOX DOMAIN-CONTAINING PROTEIN"/>
    <property type="match status" value="1"/>
</dbReference>
<dbReference type="SUPFAM" id="SSF49899">
    <property type="entry name" value="Concanavalin A-like lectins/glucanases"/>
    <property type="match status" value="1"/>
</dbReference>
<dbReference type="AlphaFoldDB" id="A0A3B0T6E3"/>
<dbReference type="Pfam" id="PF07587">
    <property type="entry name" value="PSD1"/>
    <property type="match status" value="1"/>
</dbReference>